<dbReference type="Gene3D" id="1.25.40.240">
    <property type="entry name" value="Ku, C-terminal domain"/>
    <property type="match status" value="1"/>
</dbReference>
<organism evidence="17">
    <name type="scientific">Caenorhabditis brenneri</name>
    <name type="common">Nematode worm</name>
    <dbReference type="NCBI Taxonomy" id="135651"/>
    <lineage>
        <taxon>Eukaryota</taxon>
        <taxon>Metazoa</taxon>
        <taxon>Ecdysozoa</taxon>
        <taxon>Nematoda</taxon>
        <taxon>Chromadorea</taxon>
        <taxon>Rhabditida</taxon>
        <taxon>Rhabditina</taxon>
        <taxon>Rhabditomorpha</taxon>
        <taxon>Rhabditoidea</taxon>
        <taxon>Rhabditidae</taxon>
        <taxon>Peloderinae</taxon>
        <taxon>Caenorhabditis</taxon>
    </lineage>
</organism>
<evidence type="ECO:0000256" key="7">
    <source>
        <dbReference type="ARBA" id="ARBA00022801"/>
    </source>
</evidence>
<proteinExistence type="inferred from homology"/>
<dbReference type="STRING" id="135651.G0ME57"/>
<dbReference type="OrthoDB" id="30826at2759"/>
<evidence type="ECO:0000256" key="11">
    <source>
        <dbReference type="ARBA" id="ARBA00023172"/>
    </source>
</evidence>
<dbReference type="Pfam" id="PF08785">
    <property type="entry name" value="Ku_PK_bind"/>
    <property type="match status" value="1"/>
</dbReference>
<dbReference type="Gene3D" id="2.40.290.10">
    <property type="match status" value="1"/>
</dbReference>
<dbReference type="InterPro" id="IPR014893">
    <property type="entry name" value="Ku_PK_bind"/>
</dbReference>
<dbReference type="eggNOG" id="KOG2326">
    <property type="taxonomic scope" value="Eukaryota"/>
</dbReference>
<dbReference type="GO" id="GO:0003690">
    <property type="term" value="F:double-stranded DNA binding"/>
    <property type="evidence" value="ECO:0007669"/>
    <property type="project" value="TreeGrafter"/>
</dbReference>
<evidence type="ECO:0000256" key="6">
    <source>
        <dbReference type="ARBA" id="ARBA00022763"/>
    </source>
</evidence>
<keyword evidence="6" id="KW-0227">DNA damage</keyword>
<dbReference type="Gene3D" id="3.40.50.410">
    <property type="entry name" value="von Willebrand factor, type A domain"/>
    <property type="match status" value="1"/>
</dbReference>
<dbReference type="InterPro" id="IPR024193">
    <property type="entry name" value="Ku80"/>
</dbReference>
<dbReference type="InterPro" id="IPR002035">
    <property type="entry name" value="VWF_A"/>
</dbReference>
<dbReference type="GO" id="GO:0043564">
    <property type="term" value="C:Ku70:Ku80 complex"/>
    <property type="evidence" value="ECO:0007669"/>
    <property type="project" value="InterPro"/>
</dbReference>
<keyword evidence="17" id="KW-1185">Reference proteome</keyword>
<dbReference type="PANTHER" id="PTHR12604">
    <property type="entry name" value="KU AUTOANTIGEN DNA HELICASE"/>
    <property type="match status" value="1"/>
</dbReference>
<dbReference type="GO" id="GO:0000723">
    <property type="term" value="P:telomere maintenance"/>
    <property type="evidence" value="ECO:0007669"/>
    <property type="project" value="InterPro"/>
</dbReference>
<accession>G0ME57</accession>
<dbReference type="SMART" id="SM00559">
    <property type="entry name" value="Ku78"/>
    <property type="match status" value="1"/>
</dbReference>
<evidence type="ECO:0000256" key="2">
    <source>
        <dbReference type="ARBA" id="ARBA00004286"/>
    </source>
</evidence>
<evidence type="ECO:0000256" key="14">
    <source>
        <dbReference type="SAM" id="MobiDB-lite"/>
    </source>
</evidence>
<evidence type="ECO:0000256" key="10">
    <source>
        <dbReference type="ARBA" id="ARBA00023125"/>
    </source>
</evidence>
<protein>
    <submittedName>
        <fullName evidence="16">CBN-CKU-80 protein</fullName>
    </submittedName>
</protein>
<dbReference type="GO" id="GO:0006310">
    <property type="term" value="P:DNA recombination"/>
    <property type="evidence" value="ECO:0007669"/>
    <property type="project" value="UniProtKB-KW"/>
</dbReference>
<evidence type="ECO:0000256" key="8">
    <source>
        <dbReference type="ARBA" id="ARBA00022806"/>
    </source>
</evidence>
<keyword evidence="11" id="KW-0233">DNA recombination</keyword>
<dbReference type="OMA" id="MASNKEC"/>
<dbReference type="InterPro" id="IPR036465">
    <property type="entry name" value="vWFA_dom_sf"/>
</dbReference>
<dbReference type="EMBL" id="GL379791">
    <property type="protein sequence ID" value="EGT52181.1"/>
    <property type="molecule type" value="Genomic_DNA"/>
</dbReference>
<evidence type="ECO:0000313" key="17">
    <source>
        <dbReference type="Proteomes" id="UP000008068"/>
    </source>
</evidence>
<dbReference type="GO" id="GO:0003684">
    <property type="term" value="F:damaged DNA binding"/>
    <property type="evidence" value="ECO:0007669"/>
    <property type="project" value="InterPro"/>
</dbReference>
<comment type="subcellular location">
    <subcellularLocation>
        <location evidence="2">Chromosome</location>
    </subcellularLocation>
    <subcellularLocation>
        <location evidence="1">Nucleus</location>
    </subcellularLocation>
</comment>
<name>G0ME57_CAEBE</name>
<dbReference type="GO" id="GO:0004386">
    <property type="term" value="F:helicase activity"/>
    <property type="evidence" value="ECO:0007669"/>
    <property type="project" value="UniProtKB-KW"/>
</dbReference>
<keyword evidence="12" id="KW-0234">DNA repair</keyword>
<dbReference type="GO" id="GO:0016787">
    <property type="term" value="F:hydrolase activity"/>
    <property type="evidence" value="ECO:0007669"/>
    <property type="project" value="UniProtKB-KW"/>
</dbReference>
<keyword evidence="9" id="KW-0067">ATP-binding</keyword>
<feature type="domain" description="VWFA" evidence="15">
    <location>
        <begin position="10"/>
        <end position="215"/>
    </location>
</feature>
<evidence type="ECO:0000256" key="13">
    <source>
        <dbReference type="ARBA" id="ARBA00023242"/>
    </source>
</evidence>
<keyword evidence="8" id="KW-0347">Helicase</keyword>
<dbReference type="HOGENOM" id="CLU_380470_0_0_1"/>
<dbReference type="Proteomes" id="UP000008068">
    <property type="component" value="Unassembled WGS sequence"/>
</dbReference>
<dbReference type="InterPro" id="IPR005161">
    <property type="entry name" value="Ku_N"/>
</dbReference>
<dbReference type="PANTHER" id="PTHR12604:SF4">
    <property type="entry name" value="X-RAY REPAIR CROSS-COMPLEMENTING PROTEIN 5"/>
    <property type="match status" value="1"/>
</dbReference>
<dbReference type="PIRSF" id="PIRSF016570">
    <property type="entry name" value="Ku80"/>
    <property type="match status" value="1"/>
</dbReference>
<feature type="compositionally biased region" description="Low complexity" evidence="14">
    <location>
        <begin position="755"/>
        <end position="768"/>
    </location>
</feature>
<dbReference type="GO" id="GO:0006303">
    <property type="term" value="P:double-strand break repair via nonhomologous end joining"/>
    <property type="evidence" value="ECO:0007669"/>
    <property type="project" value="InterPro"/>
</dbReference>
<dbReference type="CDD" id="cd00873">
    <property type="entry name" value="KU80"/>
    <property type="match status" value="1"/>
</dbReference>
<comment type="similarity">
    <text evidence="3">Belongs to the ku80 family.</text>
</comment>
<sequence length="779" mass="87919">MPPKKASPGITVLLIDAGVNMSEKTPESEKTDFENAIHYADMIISRKLFADDSELFTVLAYNLDPKEHNADIGDEEFKGVAVFSEEFSNANFNHLKFILQEIQQNNKHTEPNFFKGALAASALLKQQVKESPNPAGITLIVLTNGINENLRQENYDLIVDSVSESNADLMIIGIKENPDYPASRIVELVESLEGRTYSYKNVEKMLSSYQARQKTERKFNKMWDIAPGIRLPVTFAVKSEKAAALLKFKNADAEGNEMVRVEQMHVETDDPVDIPKEDIKLDAKYGKTDKTDKNYKPVENIKLMHGYNFGKSVIMMDPEYLKEKYNDHNFNEGQTGGVLKLIQFTKKANVGLLSDTAQIFSKNNFQILDSYLVDSSAKTVLPSLNAPKSGATKATVAIIQAMLDLRVVALCRYTFHAKSHVQLIALIPHKDEETGVLYMRSVKLPFSDDMRTLKFPKFSFDDDEVDSNKPTVAQLSAVDDLIDCMQLPESDISSLVEGGMSDPKLQMQCHFIKSLVLHPEDTMENHSARTTKILDDIMAPKRKVEAENSELFQKLGREFNLQPIQKTKRERVTVEPEDLQAMISEWTVKKELDDAVDDGASQKKKKKLSAGGAKKLSRKEEVQLEIGEDGGAGRVCSKMLEMISNTCKFQSSGALAGFFTVIEMKAHQSCAATAFLLCKMRVFRHRKTNKKNEFKLQYFRRRIEYILLVNELNVIRSVFVENERCDEFNELLKKLKDEEDFEPFAAVLCEEKSCNPISSSEVSSSDISNADAAEFWEEE</sequence>
<dbReference type="Pfam" id="PF03731">
    <property type="entry name" value="Ku_N"/>
    <property type="match status" value="1"/>
</dbReference>
<keyword evidence="5" id="KW-0547">Nucleotide-binding</keyword>
<dbReference type="GO" id="GO:0005524">
    <property type="term" value="F:ATP binding"/>
    <property type="evidence" value="ECO:0007669"/>
    <property type="project" value="UniProtKB-KW"/>
</dbReference>
<dbReference type="SUPFAM" id="SSF100939">
    <property type="entry name" value="SPOC domain-like"/>
    <property type="match status" value="1"/>
</dbReference>
<keyword evidence="13" id="KW-0539">Nucleus</keyword>
<evidence type="ECO:0000256" key="4">
    <source>
        <dbReference type="ARBA" id="ARBA00022454"/>
    </source>
</evidence>
<dbReference type="Gene3D" id="1.10.1600.10">
    <property type="match status" value="1"/>
</dbReference>
<evidence type="ECO:0000256" key="1">
    <source>
        <dbReference type="ARBA" id="ARBA00004123"/>
    </source>
</evidence>
<evidence type="ECO:0000256" key="3">
    <source>
        <dbReference type="ARBA" id="ARBA00007726"/>
    </source>
</evidence>
<keyword evidence="7" id="KW-0378">Hydrolase</keyword>
<dbReference type="GO" id="GO:0005694">
    <property type="term" value="C:chromosome"/>
    <property type="evidence" value="ECO:0007669"/>
    <property type="project" value="UniProtKB-SubCell"/>
</dbReference>
<keyword evidence="4" id="KW-0158">Chromosome</keyword>
<dbReference type="InterPro" id="IPR036494">
    <property type="entry name" value="Ku_C_sf"/>
</dbReference>
<reference evidence="17" key="1">
    <citation type="submission" date="2011-07" db="EMBL/GenBank/DDBJ databases">
        <authorList>
            <consortium name="Caenorhabditis brenneri Sequencing and Analysis Consortium"/>
            <person name="Wilson R.K."/>
        </authorList>
    </citation>
    <scope>NUCLEOTIDE SEQUENCE [LARGE SCALE GENOMIC DNA]</scope>
    <source>
        <strain evidence="17">PB2801</strain>
    </source>
</reference>
<dbReference type="InterPro" id="IPR016194">
    <property type="entry name" value="SPOC-like_C_dom_sf"/>
</dbReference>
<dbReference type="InParanoid" id="G0ME57"/>
<evidence type="ECO:0000259" key="15">
    <source>
        <dbReference type="PROSITE" id="PS50234"/>
    </source>
</evidence>
<dbReference type="GO" id="GO:0042162">
    <property type="term" value="F:telomeric DNA binding"/>
    <property type="evidence" value="ECO:0007669"/>
    <property type="project" value="InterPro"/>
</dbReference>
<evidence type="ECO:0000256" key="9">
    <source>
        <dbReference type="ARBA" id="ARBA00022840"/>
    </source>
</evidence>
<gene>
    <name evidence="16" type="primary">Cbn-cku-80</name>
    <name evidence="16" type="ORF">CAEBREN_19780</name>
</gene>
<dbReference type="SUPFAM" id="SSF53300">
    <property type="entry name" value="vWA-like"/>
    <property type="match status" value="1"/>
</dbReference>
<dbReference type="AlphaFoldDB" id="G0ME57"/>
<dbReference type="InterPro" id="IPR006164">
    <property type="entry name" value="DNA_bd_Ku70/Ku80"/>
</dbReference>
<keyword evidence="10" id="KW-0238">DNA-binding</keyword>
<evidence type="ECO:0000256" key="12">
    <source>
        <dbReference type="ARBA" id="ARBA00023204"/>
    </source>
</evidence>
<dbReference type="FunFam" id="3.40.50.410:FF:000146">
    <property type="entry name" value="ATP-dependent DNA helicase II subunit 2"/>
    <property type="match status" value="1"/>
</dbReference>
<feature type="region of interest" description="Disordered" evidence="14">
    <location>
        <begin position="755"/>
        <end position="779"/>
    </location>
</feature>
<dbReference type="Pfam" id="PF02735">
    <property type="entry name" value="Ku"/>
    <property type="match status" value="1"/>
</dbReference>
<evidence type="ECO:0000313" key="16">
    <source>
        <dbReference type="EMBL" id="EGT52181.1"/>
    </source>
</evidence>
<evidence type="ECO:0000256" key="5">
    <source>
        <dbReference type="ARBA" id="ARBA00022741"/>
    </source>
</evidence>
<dbReference type="PROSITE" id="PS50234">
    <property type="entry name" value="VWFA"/>
    <property type="match status" value="1"/>
</dbReference>
<dbReference type="FunCoup" id="G0ME57">
    <property type="interactions" value="2537"/>
</dbReference>